<feature type="domain" description="SCA7" evidence="2">
    <location>
        <begin position="137"/>
        <end position="203"/>
    </location>
</feature>
<dbReference type="GO" id="GO:0006357">
    <property type="term" value="P:regulation of transcription by RNA polymerase II"/>
    <property type="evidence" value="ECO:0007669"/>
    <property type="project" value="TreeGrafter"/>
</dbReference>
<dbReference type="PROSITE" id="PS51505">
    <property type="entry name" value="SCA7"/>
    <property type="match status" value="1"/>
</dbReference>
<organism evidence="3 4">
    <name type="scientific">Obba rivulosa</name>
    <dbReference type="NCBI Taxonomy" id="1052685"/>
    <lineage>
        <taxon>Eukaryota</taxon>
        <taxon>Fungi</taxon>
        <taxon>Dikarya</taxon>
        <taxon>Basidiomycota</taxon>
        <taxon>Agaricomycotina</taxon>
        <taxon>Agaricomycetes</taxon>
        <taxon>Polyporales</taxon>
        <taxon>Gelatoporiaceae</taxon>
        <taxon>Obba</taxon>
    </lineage>
</organism>
<name>A0A8E2DQ06_9APHY</name>
<feature type="compositionally biased region" description="Basic and acidic residues" evidence="1">
    <location>
        <begin position="98"/>
        <end position="108"/>
    </location>
</feature>
<dbReference type="GO" id="GO:0031048">
    <property type="term" value="P:regulatory ncRNA-mediated heterochromatin formation"/>
    <property type="evidence" value="ECO:0007669"/>
    <property type="project" value="TreeGrafter"/>
</dbReference>
<dbReference type="GO" id="GO:1904802">
    <property type="term" value="P:RITS complex assembly"/>
    <property type="evidence" value="ECO:0007669"/>
    <property type="project" value="TreeGrafter"/>
</dbReference>
<keyword evidence="4" id="KW-1185">Reference proteome</keyword>
<accession>A0A8E2DQ06</accession>
<feature type="region of interest" description="Disordered" evidence="1">
    <location>
        <begin position="196"/>
        <end position="229"/>
    </location>
</feature>
<dbReference type="InterPro" id="IPR013243">
    <property type="entry name" value="SCA7_dom"/>
</dbReference>
<dbReference type="OrthoDB" id="21678at2759"/>
<evidence type="ECO:0000256" key="1">
    <source>
        <dbReference type="SAM" id="MobiDB-lite"/>
    </source>
</evidence>
<dbReference type="EMBL" id="KV722352">
    <property type="protein sequence ID" value="OCH93669.1"/>
    <property type="molecule type" value="Genomic_DNA"/>
</dbReference>
<dbReference type="PANTHER" id="PTHR47805:SF1">
    <property type="entry name" value="SAGA-ASSOCIATED FACTOR 73"/>
    <property type="match status" value="1"/>
</dbReference>
<feature type="compositionally biased region" description="Polar residues" evidence="1">
    <location>
        <begin position="1"/>
        <end position="11"/>
    </location>
</feature>
<evidence type="ECO:0000259" key="2">
    <source>
        <dbReference type="PROSITE" id="PS51505"/>
    </source>
</evidence>
<proteinExistence type="predicted"/>
<dbReference type="PANTHER" id="PTHR47805">
    <property type="entry name" value="SAGA-ASSOCIATED FACTOR 73"/>
    <property type="match status" value="1"/>
</dbReference>
<dbReference type="Pfam" id="PF08313">
    <property type="entry name" value="SCA7"/>
    <property type="match status" value="1"/>
</dbReference>
<dbReference type="Proteomes" id="UP000250043">
    <property type="component" value="Unassembled WGS sequence"/>
</dbReference>
<dbReference type="Gene3D" id="6.10.140.1270">
    <property type="match status" value="1"/>
</dbReference>
<protein>
    <submittedName>
        <fullName evidence="3">SCA7-domain-containing protein</fullName>
    </submittedName>
</protein>
<evidence type="ECO:0000313" key="4">
    <source>
        <dbReference type="Proteomes" id="UP000250043"/>
    </source>
</evidence>
<feature type="region of interest" description="Disordered" evidence="1">
    <location>
        <begin position="88"/>
        <end position="144"/>
    </location>
</feature>
<feature type="compositionally biased region" description="Basic residues" evidence="1">
    <location>
        <begin position="126"/>
        <end position="140"/>
    </location>
</feature>
<dbReference type="AlphaFoldDB" id="A0A8E2DQ06"/>
<feature type="region of interest" description="Disordered" evidence="1">
    <location>
        <begin position="1"/>
        <end position="39"/>
    </location>
</feature>
<reference evidence="3 4" key="1">
    <citation type="submission" date="2016-07" db="EMBL/GenBank/DDBJ databases">
        <title>Draft genome of the white-rot fungus Obba rivulosa 3A-2.</title>
        <authorList>
            <consortium name="DOE Joint Genome Institute"/>
            <person name="Miettinen O."/>
            <person name="Riley R."/>
            <person name="Acob R."/>
            <person name="Barry K."/>
            <person name="Cullen D."/>
            <person name="De Vries R."/>
            <person name="Hainaut M."/>
            <person name="Hatakka A."/>
            <person name="Henrissat B."/>
            <person name="Hilden K."/>
            <person name="Kuo R."/>
            <person name="Labutti K."/>
            <person name="Lipzen A."/>
            <person name="Makela M.R."/>
            <person name="Sandor L."/>
            <person name="Spatafora J.W."/>
            <person name="Grigoriev I.V."/>
            <person name="Hibbett D.S."/>
        </authorList>
    </citation>
    <scope>NUCLEOTIDE SEQUENCE [LARGE SCALE GENOMIC DNA]</scope>
    <source>
        <strain evidence="3 4">3A-2</strain>
    </source>
</reference>
<evidence type="ECO:0000313" key="3">
    <source>
        <dbReference type="EMBL" id="OCH93669.1"/>
    </source>
</evidence>
<feature type="compositionally biased region" description="Basic and acidic residues" evidence="1">
    <location>
        <begin position="202"/>
        <end position="226"/>
    </location>
</feature>
<sequence length="355" mass="37795">MTLKLKSSQSPPASPFCWDNVSSSSPPPKSGSAALSPPTSWLSARDMKMFGAEPLNLTEIGIIKCKDCGKIVLRSAVLEHADNCAKIRNGAKKGGKGKAAEADAESPKKGKKRKAEDDEPDDPSQPKKKKPATKVTKGRFKGPVDYDKQCGVINDKGLPCSRSLTCKSHSMGAKRAVQGRSKPYDELLLEWNRLNNPNWVEPVKRPSKQEKKEQKEKEKAEKKRQAMEAAAAAGIDLTKKGASAAVGQTGPKKGKKVSAAAAAAAAVAAAASAANGEDAEENLDEIDSEAEVDSLARAVRLAHERAVIGVPLAVPSDAGSWFVARRERLRNCRELLAQALMPSRTSSTPGVARLA</sequence>
<dbReference type="InterPro" id="IPR037804">
    <property type="entry name" value="SGF73"/>
</dbReference>
<dbReference type="GO" id="GO:0000124">
    <property type="term" value="C:SAGA complex"/>
    <property type="evidence" value="ECO:0007669"/>
    <property type="project" value="InterPro"/>
</dbReference>
<gene>
    <name evidence="3" type="ORF">OBBRIDRAFT_885336</name>
</gene>